<evidence type="ECO:0000256" key="5">
    <source>
        <dbReference type="SAM" id="MobiDB-lite"/>
    </source>
</evidence>
<dbReference type="PANTHER" id="PTHR24193:SF121">
    <property type="entry name" value="ADA2A-CONTAINING COMPLEX COMPONENT 3, ISOFORM D"/>
    <property type="match status" value="1"/>
</dbReference>
<feature type="region of interest" description="Disordered" evidence="5">
    <location>
        <begin position="960"/>
        <end position="992"/>
    </location>
</feature>
<dbReference type="Gene3D" id="1.25.40.10">
    <property type="entry name" value="Tetratricopeptide repeat domain"/>
    <property type="match status" value="1"/>
</dbReference>
<dbReference type="SUPFAM" id="SSF48403">
    <property type="entry name" value="Ankyrin repeat"/>
    <property type="match status" value="1"/>
</dbReference>
<keyword evidence="1" id="KW-0677">Repeat</keyword>
<dbReference type="PROSITE" id="PS50088">
    <property type="entry name" value="ANK_REPEAT"/>
    <property type="match status" value="1"/>
</dbReference>
<keyword evidence="2 3" id="KW-0040">ANK repeat</keyword>
<dbReference type="PROSITE" id="PS50005">
    <property type="entry name" value="TPR"/>
    <property type="match status" value="1"/>
</dbReference>
<dbReference type="GO" id="GO:0000976">
    <property type="term" value="F:transcription cis-regulatory region binding"/>
    <property type="evidence" value="ECO:0007669"/>
    <property type="project" value="TreeGrafter"/>
</dbReference>
<dbReference type="GO" id="GO:0045944">
    <property type="term" value="P:positive regulation of transcription by RNA polymerase II"/>
    <property type="evidence" value="ECO:0007669"/>
    <property type="project" value="TreeGrafter"/>
</dbReference>
<dbReference type="PANTHER" id="PTHR24193">
    <property type="entry name" value="ANKYRIN REPEAT PROTEIN"/>
    <property type="match status" value="1"/>
</dbReference>
<dbReference type="RefSeq" id="WP_169455967.1">
    <property type="nucleotide sequence ID" value="NZ_CP051774.1"/>
</dbReference>
<keyword evidence="4" id="KW-0802">TPR repeat</keyword>
<dbReference type="PROSITE" id="PS50297">
    <property type="entry name" value="ANK_REP_REGION"/>
    <property type="match status" value="1"/>
</dbReference>
<dbReference type="SMART" id="SM00248">
    <property type="entry name" value="ANK"/>
    <property type="match status" value="6"/>
</dbReference>
<evidence type="ECO:0000256" key="4">
    <source>
        <dbReference type="PROSITE-ProRule" id="PRU00339"/>
    </source>
</evidence>
<protein>
    <submittedName>
        <fullName evidence="6">Tetratricopeptide repeat protein</fullName>
    </submittedName>
</protein>
<feature type="compositionally biased region" description="Pro residues" evidence="5">
    <location>
        <begin position="980"/>
        <end position="992"/>
    </location>
</feature>
<evidence type="ECO:0000256" key="1">
    <source>
        <dbReference type="ARBA" id="ARBA00022737"/>
    </source>
</evidence>
<accession>A0A858RLR2</accession>
<dbReference type="Gene3D" id="1.25.40.20">
    <property type="entry name" value="Ankyrin repeat-containing domain"/>
    <property type="match status" value="1"/>
</dbReference>
<evidence type="ECO:0000256" key="3">
    <source>
        <dbReference type="PROSITE-ProRule" id="PRU00023"/>
    </source>
</evidence>
<dbReference type="AlphaFoldDB" id="A0A858RLR2"/>
<dbReference type="InterPro" id="IPR019734">
    <property type="entry name" value="TPR_rpt"/>
</dbReference>
<dbReference type="InterPro" id="IPR050663">
    <property type="entry name" value="Ankyrin-SOCS_Box"/>
</dbReference>
<proteinExistence type="predicted"/>
<evidence type="ECO:0000256" key="2">
    <source>
        <dbReference type="ARBA" id="ARBA00023043"/>
    </source>
</evidence>
<dbReference type="Pfam" id="PF12796">
    <property type="entry name" value="Ank_2"/>
    <property type="match status" value="1"/>
</dbReference>
<keyword evidence="7" id="KW-1185">Reference proteome</keyword>
<gene>
    <name evidence="6" type="ORF">HHL09_17705</name>
</gene>
<feature type="compositionally biased region" description="Low complexity" evidence="5">
    <location>
        <begin position="966"/>
        <end position="977"/>
    </location>
</feature>
<dbReference type="EMBL" id="CP051774">
    <property type="protein sequence ID" value="QJE97541.1"/>
    <property type="molecule type" value="Genomic_DNA"/>
</dbReference>
<evidence type="ECO:0000313" key="6">
    <source>
        <dbReference type="EMBL" id="QJE97541.1"/>
    </source>
</evidence>
<dbReference type="Proteomes" id="UP000501812">
    <property type="component" value="Chromosome"/>
</dbReference>
<dbReference type="InterPro" id="IPR002110">
    <property type="entry name" value="Ankyrin_rpt"/>
</dbReference>
<dbReference type="Pfam" id="PF13174">
    <property type="entry name" value="TPR_6"/>
    <property type="match status" value="1"/>
</dbReference>
<name>A0A858RLR2_9BACT</name>
<evidence type="ECO:0000313" key="7">
    <source>
        <dbReference type="Proteomes" id="UP000501812"/>
    </source>
</evidence>
<organism evidence="6 7">
    <name type="scientific">Luteolibacter luteus</name>
    <dbReference type="NCBI Taxonomy" id="2728835"/>
    <lineage>
        <taxon>Bacteria</taxon>
        <taxon>Pseudomonadati</taxon>
        <taxon>Verrucomicrobiota</taxon>
        <taxon>Verrucomicrobiia</taxon>
        <taxon>Verrucomicrobiales</taxon>
        <taxon>Verrucomicrobiaceae</taxon>
        <taxon>Luteolibacter</taxon>
    </lineage>
</organism>
<sequence>MSSNLTRFSKPMALSMLLPLANLRAEDESLRNLLRDALYTEEVSREPDKAAQQYEELLDKLDQQRAFAATALFRLAEVRRKQGRKDEAIQLYQRLIREFPAAGPETKLAAENLAALGAKVPASGDLSSDEEMAELRRLQALAVSGPDVLRDSSIMEQAASKGWSKVIGYLIGLGQDPYKTNALPYAASAGFLSVCKEILEAKGSPPADIADMALENAVRGKRVEILKLLLASKGFEPNRIHALSTSVKASSSDWNPEVTSDLVKAGADLNDMPTETTVSTQPGKLRGAPLHEAIACGNIPATNYLLDQGSKPDLTTPDYNVSPLHYAVSSQDPEMLPIVKRLLAGGADANREVLWHRDDGIPGWSRATPLEMAVLKENKAAVEALLAAKAGVNRKSLLEKAAIQGNLDILGLLFDAGMDPNAYTFPILHNPAAVPLIDALISSSPEIQLENQDPIPLLTMLIERGARPSEDSIRSRFPNVNPRYRELMLRRFVYPELSSRPAITAILPRLNVYDRENELARKEGEASPPPFASFYDKLATLLNTMPNGISSLQSATIMRLRKDGSYLEIPVNLTKSELPPVLEWGDVIEFDDDQRSTRSNEEVSWLYHRHLSASVSIGIGGEKKIYRMLGNRLIYDVTSNEIPWCDAGELVDLLWNTPFSKFDELSDAGITISVTRKDWPVLRMAYPSAEASKFPLQDRDELNLELPPDMEARFKERRKQVVELCAPGFPYRTFFPAYVRQDQDLPPVPCLPTLAQLLVEAYGGKDAIDPRYFSGDEIRSLGILMGRLQSRSMPVLPYPDLGQIGIRRLREDGTEEVLAIDWSKAIAEVNAGQPAEECKKLDIILQAGDVVELRVRKDRPAEDWRGFSPQEELLLSKMLEGKIQLVDAQGNISLQPLAYKAPIYIETAAGWLPMQPPAGSQSMKARTVLSGDRPLDSLQITRGGETSAALSSDSVFLRDGDVVRVSSGQPGQPIQRQPRPRPSPPVPRPGNQ</sequence>
<feature type="repeat" description="TPR" evidence="4">
    <location>
        <begin position="69"/>
        <end position="102"/>
    </location>
</feature>
<dbReference type="InterPro" id="IPR011990">
    <property type="entry name" value="TPR-like_helical_dom_sf"/>
</dbReference>
<dbReference type="InterPro" id="IPR036770">
    <property type="entry name" value="Ankyrin_rpt-contain_sf"/>
</dbReference>
<reference evidence="6 7" key="1">
    <citation type="submission" date="2020-04" db="EMBL/GenBank/DDBJ databases">
        <title>Luteolibacter sp. G-1-1-1 isolated from soil.</title>
        <authorList>
            <person name="Dahal R.H."/>
        </authorList>
    </citation>
    <scope>NUCLEOTIDE SEQUENCE [LARGE SCALE GENOMIC DNA]</scope>
    <source>
        <strain evidence="6 7">G-1-1-1</strain>
    </source>
</reference>
<feature type="repeat" description="ANK" evidence="3">
    <location>
        <begin position="319"/>
        <end position="350"/>
    </location>
</feature>
<dbReference type="KEGG" id="luo:HHL09_17705"/>
<dbReference type="SUPFAM" id="SSF48452">
    <property type="entry name" value="TPR-like"/>
    <property type="match status" value="1"/>
</dbReference>